<feature type="domain" description="Ferric oxidoreductase" evidence="6">
    <location>
        <begin position="14"/>
        <end position="134"/>
    </location>
</feature>
<accession>A0ABY4CE52</accession>
<keyword evidence="3 5" id="KW-1133">Transmembrane helix</keyword>
<feature type="transmembrane region" description="Helical" evidence="5">
    <location>
        <begin position="45"/>
        <end position="68"/>
    </location>
</feature>
<comment type="subcellular location">
    <subcellularLocation>
        <location evidence="1">Membrane</location>
        <topology evidence="1">Multi-pass membrane protein</topology>
    </subcellularLocation>
</comment>
<dbReference type="Proteomes" id="UP000830167">
    <property type="component" value="Chromosome"/>
</dbReference>
<dbReference type="EMBL" id="CP089291">
    <property type="protein sequence ID" value="UOF88659.1"/>
    <property type="molecule type" value="Genomic_DNA"/>
</dbReference>
<evidence type="ECO:0000313" key="8">
    <source>
        <dbReference type="Proteomes" id="UP000830167"/>
    </source>
</evidence>
<name>A0ABY4CE52_9BACL</name>
<gene>
    <name evidence="7" type="ORF">LSG31_11920</name>
</gene>
<feature type="transmembrane region" description="Helical" evidence="5">
    <location>
        <begin position="119"/>
        <end position="139"/>
    </location>
</feature>
<dbReference type="InterPro" id="IPR013130">
    <property type="entry name" value="Fe3_Rdtase_TM_dom"/>
</dbReference>
<feature type="transmembrane region" description="Helical" evidence="5">
    <location>
        <begin position="151"/>
        <end position="169"/>
    </location>
</feature>
<feature type="transmembrane region" description="Helical" evidence="5">
    <location>
        <begin position="12"/>
        <end position="33"/>
    </location>
</feature>
<protein>
    <submittedName>
        <fullName evidence="7">Ferric reductase-like transmembrane domain-containing protein</fullName>
    </submittedName>
</protein>
<feature type="transmembrane region" description="Helical" evidence="5">
    <location>
        <begin position="88"/>
        <end position="107"/>
    </location>
</feature>
<dbReference type="Pfam" id="PF01794">
    <property type="entry name" value="Ferric_reduct"/>
    <property type="match status" value="1"/>
</dbReference>
<dbReference type="RefSeq" id="WP_347435336.1">
    <property type="nucleotide sequence ID" value="NZ_CP089291.1"/>
</dbReference>
<reference evidence="7" key="1">
    <citation type="submission" date="2021-12" db="EMBL/GenBank/DDBJ databases">
        <title>Alicyclobacillaceae gen. nov., sp. nov., isolated from chalcocite enrichment system.</title>
        <authorList>
            <person name="Jiang Z."/>
        </authorList>
    </citation>
    <scope>NUCLEOTIDE SEQUENCE</scope>
    <source>
        <strain evidence="7">MYW30-H2</strain>
    </source>
</reference>
<evidence type="ECO:0000256" key="3">
    <source>
        <dbReference type="ARBA" id="ARBA00022989"/>
    </source>
</evidence>
<evidence type="ECO:0000256" key="4">
    <source>
        <dbReference type="ARBA" id="ARBA00023136"/>
    </source>
</evidence>
<evidence type="ECO:0000256" key="2">
    <source>
        <dbReference type="ARBA" id="ARBA00022692"/>
    </source>
</evidence>
<evidence type="ECO:0000313" key="7">
    <source>
        <dbReference type="EMBL" id="UOF88659.1"/>
    </source>
</evidence>
<evidence type="ECO:0000256" key="5">
    <source>
        <dbReference type="SAM" id="Phobius"/>
    </source>
</evidence>
<evidence type="ECO:0000256" key="1">
    <source>
        <dbReference type="ARBA" id="ARBA00004141"/>
    </source>
</evidence>
<keyword evidence="2 5" id="KW-0812">Transmembrane</keyword>
<organism evidence="7 8">
    <name type="scientific">Fodinisporobacter ferrooxydans</name>
    <dbReference type="NCBI Taxonomy" id="2901836"/>
    <lineage>
        <taxon>Bacteria</taxon>
        <taxon>Bacillati</taxon>
        <taxon>Bacillota</taxon>
        <taxon>Bacilli</taxon>
        <taxon>Bacillales</taxon>
        <taxon>Alicyclobacillaceae</taxon>
        <taxon>Fodinisporobacter</taxon>
    </lineage>
</organism>
<keyword evidence="8" id="KW-1185">Reference proteome</keyword>
<proteinExistence type="predicted"/>
<evidence type="ECO:0000259" key="6">
    <source>
        <dbReference type="Pfam" id="PF01794"/>
    </source>
</evidence>
<keyword evidence="4 5" id="KW-0472">Membrane</keyword>
<sequence length="185" mass="21168">MDLLNTWYLTRAAGITSYVLLSLSVMSGLYGLVRKKHGQSPGIYPLLHTALANWAMYIAMFHVAILFFDQYTNFTWKDILVPFATTYKTIPMAIGIIGFYLLIATILTTEMRNKIGVKIWRKLHMLSPIVYIMVTLHGLWIGTDSKTTGSFGMYVISIFGVLLLLFLRFKRSRQQVLKYPRGTMN</sequence>